<evidence type="ECO:0000313" key="2">
    <source>
        <dbReference type="RefSeq" id="XP_075110417.1"/>
    </source>
</evidence>
<proteinExistence type="predicted"/>
<reference evidence="1" key="1">
    <citation type="journal article" date="2014" name="Nat. Commun.">
        <title>The tobacco genome sequence and its comparison with those of tomato and potato.</title>
        <authorList>
            <person name="Sierro N."/>
            <person name="Battey J.N."/>
            <person name="Ouadi S."/>
            <person name="Bakaher N."/>
            <person name="Bovet L."/>
            <person name="Willig A."/>
            <person name="Goepfert S."/>
            <person name="Peitsch M.C."/>
            <person name="Ivanov N.V."/>
        </authorList>
    </citation>
    <scope>NUCLEOTIDE SEQUENCE [LARGE SCALE GENOMIC DNA]</scope>
</reference>
<keyword evidence="1" id="KW-1185">Reference proteome</keyword>
<protein>
    <submittedName>
        <fullName evidence="2">Uncharacterized protein LOC142181302</fullName>
    </submittedName>
</protein>
<dbReference type="Proteomes" id="UP000790787">
    <property type="component" value="Chromosome 5"/>
</dbReference>
<evidence type="ECO:0000313" key="1">
    <source>
        <dbReference type="Proteomes" id="UP000790787"/>
    </source>
</evidence>
<reference evidence="2" key="2">
    <citation type="submission" date="2025-08" db="UniProtKB">
        <authorList>
            <consortium name="RefSeq"/>
        </authorList>
    </citation>
    <scope>IDENTIFICATION</scope>
    <source>
        <tissue evidence="2">Leaf</tissue>
    </source>
</reference>
<organism evidence="1 2">
    <name type="scientific">Nicotiana tabacum</name>
    <name type="common">Common tobacco</name>
    <dbReference type="NCBI Taxonomy" id="4097"/>
    <lineage>
        <taxon>Eukaryota</taxon>
        <taxon>Viridiplantae</taxon>
        <taxon>Streptophyta</taxon>
        <taxon>Embryophyta</taxon>
        <taxon>Tracheophyta</taxon>
        <taxon>Spermatophyta</taxon>
        <taxon>Magnoliopsida</taxon>
        <taxon>eudicotyledons</taxon>
        <taxon>Gunneridae</taxon>
        <taxon>Pentapetalae</taxon>
        <taxon>asterids</taxon>
        <taxon>lamiids</taxon>
        <taxon>Solanales</taxon>
        <taxon>Solanaceae</taxon>
        <taxon>Nicotianoideae</taxon>
        <taxon>Nicotianeae</taxon>
        <taxon>Nicotiana</taxon>
    </lineage>
</organism>
<gene>
    <name evidence="2" type="primary">LOC142181302</name>
</gene>
<dbReference type="RefSeq" id="XP_075110417.1">
    <property type="nucleotide sequence ID" value="XM_075254316.1"/>
</dbReference>
<sequence>MPDILKYDGTSDPRDHVTAITTSVKGNDLTKQEIESVLVKIFGKILTKGALTCENGKQVYMKNRQEPPKPPSPKRTVNVISGGEGVNNVTYTAAKKMSKVTVTYEKRIRQVLEEDNIMFDDVDADGVMVPHNDTLKQVDDKLVPKARTLYGFDNSSIVTKGEIMLTTFVKGVVKDTKFQVIDTDMAYNMILDRPWIHEMDVVPSTLHRVIEFPSQWGIRQIRSDQQASRSINLVGDSSIKNDTADKK</sequence>
<accession>A0AC58ULP9</accession>
<name>A0AC58ULP9_TOBAC</name>